<feature type="region of interest" description="Disordered" evidence="2">
    <location>
        <begin position="1"/>
        <end position="94"/>
    </location>
</feature>
<accession>A0A1X2HLM2</accession>
<dbReference type="SUPFAM" id="SSF52540">
    <property type="entry name" value="P-loop containing nucleoside triphosphate hydrolases"/>
    <property type="match status" value="1"/>
</dbReference>
<dbReference type="EMBL" id="MCGN01000002">
    <property type="protein sequence ID" value="ORZ00304.1"/>
    <property type="molecule type" value="Genomic_DNA"/>
</dbReference>
<dbReference type="InterPro" id="IPR027417">
    <property type="entry name" value="P-loop_NTPase"/>
</dbReference>
<keyword evidence="1" id="KW-0547">Nucleotide-binding</keyword>
<keyword evidence="6" id="KW-1185">Reference proteome</keyword>
<feature type="transmembrane region" description="Helical" evidence="3">
    <location>
        <begin position="419"/>
        <end position="441"/>
    </location>
</feature>
<keyword evidence="1" id="KW-0342">GTP-binding</keyword>
<proteinExistence type="inferred from homology"/>
<dbReference type="PANTHER" id="PTHR18884">
    <property type="entry name" value="SEPTIN"/>
    <property type="match status" value="1"/>
</dbReference>
<feature type="domain" description="Septin-type G" evidence="4">
    <location>
        <begin position="107"/>
        <end position="258"/>
    </location>
</feature>
<comment type="caution">
    <text evidence="5">The sequence shown here is derived from an EMBL/GenBank/DDBJ whole genome shotgun (WGS) entry which is preliminary data.</text>
</comment>
<dbReference type="GO" id="GO:0005525">
    <property type="term" value="F:GTP binding"/>
    <property type="evidence" value="ECO:0007669"/>
    <property type="project" value="UniProtKB-KW"/>
</dbReference>
<organism evidence="5 6">
    <name type="scientific">Syncephalastrum racemosum</name>
    <name type="common">Filamentous fungus</name>
    <dbReference type="NCBI Taxonomy" id="13706"/>
    <lineage>
        <taxon>Eukaryota</taxon>
        <taxon>Fungi</taxon>
        <taxon>Fungi incertae sedis</taxon>
        <taxon>Mucoromycota</taxon>
        <taxon>Mucoromycotina</taxon>
        <taxon>Mucoromycetes</taxon>
        <taxon>Mucorales</taxon>
        <taxon>Syncephalastraceae</taxon>
        <taxon>Syncephalastrum</taxon>
    </lineage>
</organism>
<feature type="region of interest" description="Disordered" evidence="2">
    <location>
        <begin position="385"/>
        <end position="406"/>
    </location>
</feature>
<protein>
    <recommendedName>
        <fullName evidence="4">Septin-type G domain-containing protein</fullName>
    </recommendedName>
</protein>
<dbReference type="InterPro" id="IPR030379">
    <property type="entry name" value="G_SEPTIN_dom"/>
</dbReference>
<comment type="similarity">
    <text evidence="1">Belongs to the TRAFAC class TrmE-Era-EngA-EngB-Septin-like GTPase superfamily. Septin GTPase family.</text>
</comment>
<evidence type="ECO:0000313" key="5">
    <source>
        <dbReference type="EMBL" id="ORZ00304.1"/>
    </source>
</evidence>
<sequence length="448" mass="50955">MTTPESRVIGSKVLVGLKDDNSSNNTSRTSSIISFQDTPAHSGPSHDARRYSDDSDEEYQVGSASDLNSDDYEYEEGQEEEEEEEEEEHDSGLIVPRISVQEGNERLRILVCGDSGIGKTKLIRTALSVSLSALSGDSRDDRNDVISEPVLDENGFVIHSNQDILFVDTPGYGACLDAQQVIQHVAGYVEKQFEMTRRLLNPNITEDQDHQLLRRLVSAHGATSHLDCCVYVILNRVKPVDREYMRTLQDLCNLVPLIIMDHKKGIDLAQQRVRHDLEGLDTLQPVFSSSERSFINLINATLLPRASALRQSTASKFLEWRNRRRRSDDQMHLSRYLDAQHHAMLQRVRDFKDALRSSERSTRLALAMNELSRLDQEEAICAEDTGRARQAPQRSQHGRESPRWSSSPAVTWVSVDCTYIIYSLFVLICAIHLLHWLYFLWEWTTGII</sequence>
<evidence type="ECO:0000256" key="2">
    <source>
        <dbReference type="SAM" id="MobiDB-lite"/>
    </source>
</evidence>
<evidence type="ECO:0000256" key="1">
    <source>
        <dbReference type="RuleBase" id="RU004560"/>
    </source>
</evidence>
<dbReference type="Proteomes" id="UP000242180">
    <property type="component" value="Unassembled WGS sequence"/>
</dbReference>
<keyword evidence="3" id="KW-1133">Transmembrane helix</keyword>
<dbReference type="AlphaFoldDB" id="A0A1X2HLM2"/>
<reference evidence="5 6" key="1">
    <citation type="submission" date="2016-07" db="EMBL/GenBank/DDBJ databases">
        <title>Pervasive Adenine N6-methylation of Active Genes in Fungi.</title>
        <authorList>
            <consortium name="DOE Joint Genome Institute"/>
            <person name="Mondo S.J."/>
            <person name="Dannebaum R.O."/>
            <person name="Kuo R.C."/>
            <person name="Labutti K."/>
            <person name="Haridas S."/>
            <person name="Kuo A."/>
            <person name="Salamov A."/>
            <person name="Ahrendt S.R."/>
            <person name="Lipzen A."/>
            <person name="Sullivan W."/>
            <person name="Andreopoulos W.B."/>
            <person name="Clum A."/>
            <person name="Lindquist E."/>
            <person name="Daum C."/>
            <person name="Ramamoorthy G.K."/>
            <person name="Gryganskyi A."/>
            <person name="Culley D."/>
            <person name="Magnuson J.K."/>
            <person name="James T.Y."/>
            <person name="O'Malley M.A."/>
            <person name="Stajich J.E."/>
            <person name="Spatafora J.W."/>
            <person name="Visel A."/>
            <person name="Grigoriev I.V."/>
        </authorList>
    </citation>
    <scope>NUCLEOTIDE SEQUENCE [LARGE SCALE GENOMIC DNA]</scope>
    <source>
        <strain evidence="5 6">NRRL 2496</strain>
    </source>
</reference>
<dbReference type="InParanoid" id="A0A1X2HLM2"/>
<dbReference type="Gene3D" id="3.40.50.300">
    <property type="entry name" value="P-loop containing nucleotide triphosphate hydrolases"/>
    <property type="match status" value="1"/>
</dbReference>
<keyword evidence="3" id="KW-0472">Membrane</keyword>
<keyword evidence="3" id="KW-0812">Transmembrane</keyword>
<evidence type="ECO:0000313" key="6">
    <source>
        <dbReference type="Proteomes" id="UP000242180"/>
    </source>
</evidence>
<feature type="compositionally biased region" description="Basic and acidic residues" evidence="2">
    <location>
        <begin position="44"/>
        <end position="53"/>
    </location>
</feature>
<name>A0A1X2HLM2_SYNRA</name>
<evidence type="ECO:0000256" key="3">
    <source>
        <dbReference type="SAM" id="Phobius"/>
    </source>
</evidence>
<feature type="compositionally biased region" description="Acidic residues" evidence="2">
    <location>
        <begin position="68"/>
        <end position="89"/>
    </location>
</feature>
<gene>
    <name evidence="5" type="ORF">BCR43DRAFT_484983</name>
</gene>
<feature type="compositionally biased region" description="Low complexity" evidence="2">
    <location>
        <begin position="22"/>
        <end position="34"/>
    </location>
</feature>
<dbReference type="Pfam" id="PF00735">
    <property type="entry name" value="Septin"/>
    <property type="match status" value="1"/>
</dbReference>
<evidence type="ECO:0000259" key="4">
    <source>
        <dbReference type="Pfam" id="PF00735"/>
    </source>
</evidence>
<dbReference type="STRING" id="13706.A0A1X2HLM2"/>
<dbReference type="OrthoDB" id="5340910at2759"/>